<proteinExistence type="predicted"/>
<feature type="compositionally biased region" description="Basic and acidic residues" evidence="1">
    <location>
        <begin position="251"/>
        <end position="264"/>
    </location>
</feature>
<comment type="caution">
    <text evidence="2">The sequence shown here is derived from an EMBL/GenBank/DDBJ whole genome shotgun (WGS) entry which is preliminary data.</text>
</comment>
<protein>
    <submittedName>
        <fullName evidence="2">Uncharacterized protein</fullName>
    </submittedName>
</protein>
<feature type="region of interest" description="Disordered" evidence="1">
    <location>
        <begin position="241"/>
        <end position="271"/>
    </location>
</feature>
<evidence type="ECO:0000313" key="3">
    <source>
        <dbReference type="Proteomes" id="UP001172457"/>
    </source>
</evidence>
<feature type="region of interest" description="Disordered" evidence="1">
    <location>
        <begin position="1"/>
        <end position="28"/>
    </location>
</feature>
<gene>
    <name evidence="2" type="ORF">OSB04_024123</name>
</gene>
<dbReference type="Proteomes" id="UP001172457">
    <property type="component" value="Chromosome 6"/>
</dbReference>
<dbReference type="AlphaFoldDB" id="A0AA38WDK4"/>
<keyword evidence="3" id="KW-1185">Reference proteome</keyword>
<organism evidence="2 3">
    <name type="scientific">Centaurea solstitialis</name>
    <name type="common">yellow star-thistle</name>
    <dbReference type="NCBI Taxonomy" id="347529"/>
    <lineage>
        <taxon>Eukaryota</taxon>
        <taxon>Viridiplantae</taxon>
        <taxon>Streptophyta</taxon>
        <taxon>Embryophyta</taxon>
        <taxon>Tracheophyta</taxon>
        <taxon>Spermatophyta</taxon>
        <taxon>Magnoliopsida</taxon>
        <taxon>eudicotyledons</taxon>
        <taxon>Gunneridae</taxon>
        <taxon>Pentapetalae</taxon>
        <taxon>asterids</taxon>
        <taxon>campanulids</taxon>
        <taxon>Asterales</taxon>
        <taxon>Asteraceae</taxon>
        <taxon>Carduoideae</taxon>
        <taxon>Cardueae</taxon>
        <taxon>Centaureinae</taxon>
        <taxon>Centaurea</taxon>
    </lineage>
</organism>
<name>A0AA38WDK4_9ASTR</name>
<dbReference type="EMBL" id="JARYMX010000006">
    <property type="protein sequence ID" value="KAJ9544416.1"/>
    <property type="molecule type" value="Genomic_DNA"/>
</dbReference>
<sequence>MEVGSPVMEVRGSSRSPREDNIKTNSEGAFNSKATKETCVGSLGTQADYVTKGEFQTFATEVSSLPTTDGISFVLNNISFDVSFLDSLKRQLASVGQQYAIDLENAAYHDFESFKKEIRALVNKAIVLDVTPDKGNPKSLATRGQLCEMVQCLGAEVRALSEKFLQDNRDTHEVQIRTINSLAEKTLQLQGCITTDISKALHNAIRVELKPVRKFSKLLSAKLKHAHRLNSRLQKARLTCSLEASKPTPKSQDDQDPDHPEGRIKKGSLSE</sequence>
<accession>A0AA38WDK4</accession>
<evidence type="ECO:0000313" key="2">
    <source>
        <dbReference type="EMBL" id="KAJ9544416.1"/>
    </source>
</evidence>
<reference evidence="2" key="1">
    <citation type="submission" date="2023-03" db="EMBL/GenBank/DDBJ databases">
        <title>Chromosome-scale reference genome and RAD-based genetic map of yellow starthistle (Centaurea solstitialis) reveal putative structural variation and QTLs associated with invader traits.</title>
        <authorList>
            <person name="Reatini B."/>
            <person name="Cang F.A."/>
            <person name="Jiang Q."/>
            <person name="Mckibben M.T.W."/>
            <person name="Barker M.S."/>
            <person name="Rieseberg L.H."/>
            <person name="Dlugosch K.M."/>
        </authorList>
    </citation>
    <scope>NUCLEOTIDE SEQUENCE</scope>
    <source>
        <strain evidence="2">CAN-66</strain>
        <tissue evidence="2">Leaf</tissue>
    </source>
</reference>
<evidence type="ECO:0000256" key="1">
    <source>
        <dbReference type="SAM" id="MobiDB-lite"/>
    </source>
</evidence>